<dbReference type="EMBL" id="NEXV01000105">
    <property type="protein sequence ID" value="PIG88395.1"/>
    <property type="molecule type" value="Genomic_DNA"/>
</dbReference>
<keyword evidence="13" id="KW-1185">Reference proteome</keyword>
<dbReference type="GO" id="GO:0005789">
    <property type="term" value="C:endoplasmic reticulum membrane"/>
    <property type="evidence" value="ECO:0007669"/>
    <property type="project" value="UniProtKB-SubCell"/>
</dbReference>
<evidence type="ECO:0000256" key="6">
    <source>
        <dbReference type="ARBA" id="ARBA00022824"/>
    </source>
</evidence>
<comment type="subunit">
    <text evidence="4">Homooligomer.</text>
</comment>
<dbReference type="InterPro" id="IPR050186">
    <property type="entry name" value="TPT_transporter"/>
</dbReference>
<evidence type="ECO:0000313" key="13">
    <source>
        <dbReference type="Proteomes" id="UP000231358"/>
    </source>
</evidence>
<accession>A0A2G7G6Z9</accession>
<evidence type="ECO:0000256" key="5">
    <source>
        <dbReference type="ARBA" id="ARBA00022692"/>
    </source>
</evidence>
<evidence type="ECO:0000256" key="8">
    <source>
        <dbReference type="ARBA" id="ARBA00023136"/>
    </source>
</evidence>
<feature type="transmembrane region" description="Helical" evidence="9">
    <location>
        <begin position="97"/>
        <end position="120"/>
    </location>
</feature>
<dbReference type="AlphaFoldDB" id="A0A2G7G6Z9"/>
<evidence type="ECO:0000256" key="4">
    <source>
        <dbReference type="ARBA" id="ARBA00011182"/>
    </source>
</evidence>
<evidence type="ECO:0000259" key="10">
    <source>
        <dbReference type="Pfam" id="PF03151"/>
    </source>
</evidence>
<dbReference type="InterPro" id="IPR004853">
    <property type="entry name" value="Sugar_P_trans_dom"/>
</dbReference>
<dbReference type="Proteomes" id="UP000231358">
    <property type="component" value="Unassembled WGS sequence"/>
</dbReference>
<dbReference type="PANTHER" id="PTHR11132">
    <property type="entry name" value="SOLUTE CARRIER FAMILY 35"/>
    <property type="match status" value="1"/>
</dbReference>
<comment type="similarity">
    <text evidence="3">Belongs to the TPT transporter family. SLC35D subfamily.</text>
</comment>
<proteinExistence type="inferred from homology"/>
<feature type="transmembrane region" description="Helical" evidence="9">
    <location>
        <begin position="213"/>
        <end position="234"/>
    </location>
</feature>
<dbReference type="Pfam" id="PF03151">
    <property type="entry name" value="TPT"/>
    <property type="match status" value="1"/>
</dbReference>
<sequence>MSKPFSLWQQWQTTFRVVVWLSLSISVVLSNKWLVDDMRFAYRETPLFLIFFDAETIFEAPFLATCHMLFGALVSSFLQSCTSLPANKPASIDTSQYLSLITPLAFFFTMSIVCGNEAMAHISITMIQILKGMSPVIVYVITLCFGMSQFNVKRAVALLMVSLGVVVASSKSLRTSSYGMFIQLVGVGADSLRLALMQRILTAHDESFDPAALFHHLAPFCAFLGAINTLFMTVPTVADLTRVWKILFFSCTLTSALNISTLSLIKGTSSVYLSACGVIKDISLMAASSIIWRTKFDAREIVGYGAAFFGLIMYHHLSHQSRT</sequence>
<dbReference type="OrthoDB" id="6418713at2759"/>
<name>A0A2G7G6Z9_9EURO</name>
<feature type="transmembrane region" description="Helical" evidence="9">
    <location>
        <begin position="246"/>
        <end position="265"/>
    </location>
</feature>
<evidence type="ECO:0000313" key="11">
    <source>
        <dbReference type="EMBL" id="KAE8342741.1"/>
    </source>
</evidence>
<keyword evidence="7 9" id="KW-1133">Transmembrane helix</keyword>
<keyword evidence="5 9" id="KW-0812">Transmembrane</keyword>
<feature type="transmembrane region" description="Helical" evidence="9">
    <location>
        <begin position="301"/>
        <end position="317"/>
    </location>
</feature>
<dbReference type="Proteomes" id="UP000325558">
    <property type="component" value="Unassembled WGS sequence"/>
</dbReference>
<feature type="transmembrane region" description="Helical" evidence="9">
    <location>
        <begin position="180"/>
        <end position="201"/>
    </location>
</feature>
<feature type="transmembrane region" description="Helical" evidence="9">
    <location>
        <begin position="15"/>
        <end position="35"/>
    </location>
</feature>
<dbReference type="InterPro" id="IPR037185">
    <property type="entry name" value="EmrE-like"/>
</dbReference>
<organism evidence="12 13">
    <name type="scientific">Aspergillus arachidicola</name>
    <dbReference type="NCBI Taxonomy" id="656916"/>
    <lineage>
        <taxon>Eukaryota</taxon>
        <taxon>Fungi</taxon>
        <taxon>Dikarya</taxon>
        <taxon>Ascomycota</taxon>
        <taxon>Pezizomycotina</taxon>
        <taxon>Eurotiomycetes</taxon>
        <taxon>Eurotiomycetidae</taxon>
        <taxon>Eurotiales</taxon>
        <taxon>Aspergillaceae</taxon>
        <taxon>Aspergillus</taxon>
        <taxon>Aspergillus subgen. Circumdati</taxon>
    </lineage>
</organism>
<keyword evidence="8 9" id="KW-0472">Membrane</keyword>
<feature type="domain" description="Sugar phosphate transporter" evidence="10">
    <location>
        <begin position="57"/>
        <end position="314"/>
    </location>
</feature>
<evidence type="ECO:0000256" key="3">
    <source>
        <dbReference type="ARBA" id="ARBA00010425"/>
    </source>
</evidence>
<reference evidence="12 13" key="1">
    <citation type="submission" date="2017-05" db="EMBL/GenBank/DDBJ databases">
        <title>Genome sequence for an aflatoxigenic pathogen of Argentinian peanut, Aspergillus arachidicola.</title>
        <authorList>
            <person name="Moore G."/>
            <person name="Beltz S.B."/>
            <person name="Mack B.M."/>
        </authorList>
    </citation>
    <scope>NUCLEOTIDE SEQUENCE [LARGE SCALE GENOMIC DNA]</scope>
    <source>
        <strain evidence="12 13">CBS 117610</strain>
    </source>
</reference>
<comment type="function">
    <text evidence="1">Involved in the import of GDP-mannose from the cytoplasm into the Golgi lumen.</text>
</comment>
<evidence type="ECO:0000313" key="12">
    <source>
        <dbReference type="EMBL" id="PIG88395.1"/>
    </source>
</evidence>
<evidence type="ECO:0000256" key="9">
    <source>
        <dbReference type="SAM" id="Phobius"/>
    </source>
</evidence>
<comment type="subcellular location">
    <subcellularLocation>
        <location evidence="2">Endoplasmic reticulum membrane</location>
        <topology evidence="2">Multi-pass membrane protein</topology>
    </subcellularLocation>
</comment>
<dbReference type="SUPFAM" id="SSF103481">
    <property type="entry name" value="Multidrug resistance efflux transporter EmrE"/>
    <property type="match status" value="1"/>
</dbReference>
<feature type="transmembrane region" description="Helical" evidence="9">
    <location>
        <begin position="271"/>
        <end position="292"/>
    </location>
</feature>
<keyword evidence="6" id="KW-0256">Endoplasmic reticulum</keyword>
<feature type="transmembrane region" description="Helical" evidence="9">
    <location>
        <begin position="132"/>
        <end position="150"/>
    </location>
</feature>
<evidence type="ECO:0000256" key="7">
    <source>
        <dbReference type="ARBA" id="ARBA00022989"/>
    </source>
</evidence>
<protein>
    <submittedName>
        <fullName evidence="11">Triose-phosphate transporter family-domain-containing protein</fullName>
    </submittedName>
</protein>
<dbReference type="EMBL" id="ML737133">
    <property type="protein sequence ID" value="KAE8342741.1"/>
    <property type="molecule type" value="Genomic_DNA"/>
</dbReference>
<evidence type="ECO:0000256" key="1">
    <source>
        <dbReference type="ARBA" id="ARBA00003420"/>
    </source>
</evidence>
<gene>
    <name evidence="12" type="ORF">AARAC_004623</name>
    <name evidence="11" type="ORF">BDV24DRAFT_162272</name>
</gene>
<evidence type="ECO:0000256" key="2">
    <source>
        <dbReference type="ARBA" id="ARBA00004477"/>
    </source>
</evidence>
<reference evidence="11" key="2">
    <citation type="submission" date="2019-04" db="EMBL/GenBank/DDBJ databases">
        <title>Friends and foes A comparative genomics study of 23 Aspergillus species from section Flavi.</title>
        <authorList>
            <consortium name="DOE Joint Genome Institute"/>
            <person name="Kjaerbolling I."/>
            <person name="Vesth T."/>
            <person name="Frisvad J.C."/>
            <person name="Nybo J.L."/>
            <person name="Theobald S."/>
            <person name="Kildgaard S."/>
            <person name="Isbrandt T."/>
            <person name="Kuo A."/>
            <person name="Sato A."/>
            <person name="Lyhne E.K."/>
            <person name="Kogle M.E."/>
            <person name="Wiebenga A."/>
            <person name="Kun R.S."/>
            <person name="Lubbers R.J."/>
            <person name="Makela M.R."/>
            <person name="Barry K."/>
            <person name="Chovatia M."/>
            <person name="Clum A."/>
            <person name="Daum C."/>
            <person name="Haridas S."/>
            <person name="He G."/>
            <person name="LaButti K."/>
            <person name="Lipzen A."/>
            <person name="Mondo S."/>
            <person name="Riley R."/>
            <person name="Salamov A."/>
            <person name="Simmons B.A."/>
            <person name="Magnuson J.K."/>
            <person name="Henrissat B."/>
            <person name="Mortensen U.H."/>
            <person name="Larsen T.O."/>
            <person name="Devries R.P."/>
            <person name="Grigoriev I.V."/>
            <person name="Machida M."/>
            <person name="Baker S.E."/>
            <person name="Andersen M.R."/>
        </authorList>
    </citation>
    <scope>NUCLEOTIDE SEQUENCE</scope>
    <source>
        <strain evidence="11">CBS 117612</strain>
    </source>
</reference>